<name>A0A0G3F6U5_EUGAN</name>
<comment type="function">
    <text evidence="1 11">May help in the organization of the PsaL subunit.</text>
</comment>
<accession>A0A0G3F6U5</accession>
<dbReference type="InterPro" id="IPR036357">
    <property type="entry name" value="PSI_PsaI_sf"/>
</dbReference>
<evidence type="ECO:0000256" key="5">
    <source>
        <dbReference type="ARBA" id="ARBA00022692"/>
    </source>
</evidence>
<evidence type="ECO:0000256" key="6">
    <source>
        <dbReference type="ARBA" id="ARBA00022836"/>
    </source>
</evidence>
<dbReference type="SUPFAM" id="SSF81540">
    <property type="entry name" value="Subunit VIII of photosystem I reaction centre, PsaI"/>
    <property type="match status" value="1"/>
</dbReference>
<evidence type="ECO:0000256" key="8">
    <source>
        <dbReference type="ARBA" id="ARBA00023078"/>
    </source>
</evidence>
<evidence type="ECO:0000256" key="1">
    <source>
        <dbReference type="ARBA" id="ARBA00003541"/>
    </source>
</evidence>
<evidence type="ECO:0000256" key="7">
    <source>
        <dbReference type="ARBA" id="ARBA00022989"/>
    </source>
</evidence>
<dbReference type="InterPro" id="IPR001302">
    <property type="entry name" value="PSI_PsaI"/>
</dbReference>
<protein>
    <recommendedName>
        <fullName evidence="3 11">Photosystem I reaction center subunit VIII</fullName>
        <shortName evidence="11">PSI-I</shortName>
    </recommendedName>
</protein>
<keyword evidence="4 11" id="KW-0602">Photosynthesis</keyword>
<evidence type="ECO:0000256" key="4">
    <source>
        <dbReference type="ARBA" id="ARBA00022531"/>
    </source>
</evidence>
<keyword evidence="6 11" id="KW-0603">Photosystem I</keyword>
<proteinExistence type="inferred from homology"/>
<evidence type="ECO:0000256" key="11">
    <source>
        <dbReference type="HAMAP-Rule" id="MF_00431"/>
    </source>
</evidence>
<organism evidence="12">
    <name type="scientific">Euglena anabaena</name>
    <name type="common">Euglenaria anabaena</name>
    <dbReference type="NCBI Taxonomy" id="38273"/>
    <lineage>
        <taxon>Eukaryota</taxon>
        <taxon>Discoba</taxon>
        <taxon>Euglenozoa</taxon>
        <taxon>Euglenida</taxon>
        <taxon>Spirocuta</taxon>
        <taxon>Euglenophyceae</taxon>
        <taxon>Euglenales</taxon>
        <taxon>Euglenaceae</taxon>
        <taxon>Euglenaria</taxon>
    </lineage>
</organism>
<comment type="similarity">
    <text evidence="2 11">Belongs to the PsaI family.</text>
</comment>
<dbReference type="GO" id="GO:0009535">
    <property type="term" value="C:chloroplast thylakoid membrane"/>
    <property type="evidence" value="ECO:0007669"/>
    <property type="project" value="UniProtKB-SubCell"/>
</dbReference>
<evidence type="ECO:0000313" key="12">
    <source>
        <dbReference type="EMBL" id="AKJ83326.1"/>
    </source>
</evidence>
<evidence type="ECO:0000256" key="9">
    <source>
        <dbReference type="ARBA" id="ARBA00023136"/>
    </source>
</evidence>
<feature type="transmembrane region" description="Helical" evidence="11">
    <location>
        <begin position="6"/>
        <end position="30"/>
    </location>
</feature>
<sequence length="36" mass="4109">MSASFLPLIFVPLIGIVFPFITLSSFFLYVEKENID</sequence>
<keyword evidence="7 11" id="KW-1133">Transmembrane helix</keyword>
<dbReference type="RefSeq" id="YP_009144879.1">
    <property type="nucleotide sequence ID" value="NC_027269.1"/>
</dbReference>
<keyword evidence="12" id="KW-0150">Chloroplast</keyword>
<dbReference type="PANTHER" id="PTHR35775">
    <property type="match status" value="1"/>
</dbReference>
<comment type="subcellular location">
    <subcellularLocation>
        <location evidence="10">Plastid thylakoid membrane</location>
        <topology evidence="10">Single-pass membrane protein</topology>
    </subcellularLocation>
    <subcellularLocation>
        <location evidence="11">Plastid</location>
        <location evidence="11">Chloroplast thylakoid membrane</location>
        <topology evidence="11">Single-pass membrane protein</topology>
    </subcellularLocation>
</comment>
<keyword evidence="12" id="KW-0934">Plastid</keyword>
<evidence type="ECO:0000256" key="3">
    <source>
        <dbReference type="ARBA" id="ARBA00019929"/>
    </source>
</evidence>
<geneLocation type="chloroplast" evidence="12"/>
<dbReference type="AlphaFoldDB" id="A0A0G3F6U5"/>
<keyword evidence="5 11" id="KW-0812">Transmembrane</keyword>
<dbReference type="EMBL" id="KP453743">
    <property type="protein sequence ID" value="AKJ83326.1"/>
    <property type="molecule type" value="Genomic_DNA"/>
</dbReference>
<dbReference type="GO" id="GO:0015979">
    <property type="term" value="P:photosynthesis"/>
    <property type="evidence" value="ECO:0007669"/>
    <property type="project" value="UniProtKB-UniRule"/>
</dbReference>
<evidence type="ECO:0000256" key="2">
    <source>
        <dbReference type="ARBA" id="ARBA00005252"/>
    </source>
</evidence>
<dbReference type="HAMAP" id="MF_00431">
    <property type="entry name" value="PSI_PsaI"/>
    <property type="match status" value="1"/>
</dbReference>
<dbReference type="GO" id="GO:0009522">
    <property type="term" value="C:photosystem I"/>
    <property type="evidence" value="ECO:0007669"/>
    <property type="project" value="UniProtKB-KW"/>
</dbReference>
<evidence type="ECO:0000256" key="10">
    <source>
        <dbReference type="ARBA" id="ARBA00046266"/>
    </source>
</evidence>
<dbReference type="Pfam" id="PF00796">
    <property type="entry name" value="PSI_8"/>
    <property type="match status" value="1"/>
</dbReference>
<dbReference type="PANTHER" id="PTHR35775:SF2">
    <property type="entry name" value="PHOTOSYSTEM I REACTION CENTER SUBUNIT VIII"/>
    <property type="match status" value="1"/>
</dbReference>
<dbReference type="NCBIfam" id="TIGR03052">
    <property type="entry name" value="PS_I_psaI"/>
    <property type="match status" value="1"/>
</dbReference>
<gene>
    <name evidence="11 12" type="primary">psaI</name>
</gene>
<keyword evidence="9 11" id="KW-0472">Membrane</keyword>
<keyword evidence="8 11" id="KW-0793">Thylakoid</keyword>
<reference evidence="12" key="1">
    <citation type="journal article" date="2015" name="J. Eukaryot. Microbiol.">
        <title>Chloroplast Genome Evolution in the Euglenaceae.</title>
        <authorList>
            <person name="Bennett M.S."/>
            <person name="Triemer R.E."/>
        </authorList>
    </citation>
    <scope>NUCLEOTIDE SEQUENCE</scope>
    <source>
        <strain evidence="12">UTEX 373</strain>
    </source>
</reference>
<dbReference type="GeneID" id="24573200"/>